<protein>
    <submittedName>
        <fullName evidence="2">Sugar phosphate isomerase/epimerase</fullName>
    </submittedName>
</protein>
<dbReference type="PANTHER" id="PTHR12110">
    <property type="entry name" value="HYDROXYPYRUVATE ISOMERASE"/>
    <property type="match status" value="1"/>
</dbReference>
<dbReference type="Proteomes" id="UP001319080">
    <property type="component" value="Unassembled WGS sequence"/>
</dbReference>
<comment type="caution">
    <text evidence="2">The sequence shown here is derived from an EMBL/GenBank/DDBJ whole genome shotgun (WGS) entry which is preliminary data.</text>
</comment>
<proteinExistence type="predicted"/>
<dbReference type="SUPFAM" id="SSF51658">
    <property type="entry name" value="Xylose isomerase-like"/>
    <property type="match status" value="1"/>
</dbReference>
<gene>
    <name evidence="2" type="ORF">KK062_20770</name>
</gene>
<reference evidence="2 3" key="1">
    <citation type="submission" date="2021-05" db="EMBL/GenBank/DDBJ databases">
        <title>A Polyphasic approach of four new species of the genus Ohtaekwangia: Ohtaekwangia histidinii sp. nov., Ohtaekwangia cretensis sp. nov., Ohtaekwangia indiensis sp. nov., Ohtaekwangia reichenbachii sp. nov. from diverse environment.</title>
        <authorList>
            <person name="Octaviana S."/>
        </authorList>
    </citation>
    <scope>NUCLEOTIDE SEQUENCE [LARGE SCALE GENOMIC DNA]</scope>
    <source>
        <strain evidence="2 3">PWU5</strain>
    </source>
</reference>
<dbReference type="Pfam" id="PF01261">
    <property type="entry name" value="AP_endonuc_2"/>
    <property type="match status" value="1"/>
</dbReference>
<dbReference type="InterPro" id="IPR050312">
    <property type="entry name" value="IolE/XylAMocC-like"/>
</dbReference>
<dbReference type="InterPro" id="IPR013022">
    <property type="entry name" value="Xyl_isomerase-like_TIM-brl"/>
</dbReference>
<dbReference type="Gene3D" id="3.20.20.150">
    <property type="entry name" value="Divalent-metal-dependent TIM barrel enzymes"/>
    <property type="match status" value="1"/>
</dbReference>
<dbReference type="GO" id="GO:0016853">
    <property type="term" value="F:isomerase activity"/>
    <property type="evidence" value="ECO:0007669"/>
    <property type="project" value="UniProtKB-KW"/>
</dbReference>
<evidence type="ECO:0000259" key="1">
    <source>
        <dbReference type="Pfam" id="PF01261"/>
    </source>
</evidence>
<accession>A0AAP2E2V2</accession>
<keyword evidence="2" id="KW-0413">Isomerase</keyword>
<sequence length="285" mass="32357">MALGVPLLSHAFVGANKPLKMGLQLFTIRDALAKDLNGTLKAVASLGYQDLETYGFEPEAAKYYGIDASAFKSMLDRLQLTTSSGHYDFYRYFNQSEDALRRYVDQCIQGAKTLGQKYITWPWLDPESRAIDKFKLLAQKLNQVGEQVNKAGLGFAYHNHDYEFTDQHGVNGYDVLLADTDASLVKLQLDLYWVMHSSRLTPAELFKKQPGRFVMWHIKDMDRKTRDYTELGNGSIDYTTILPYASLSGLQYYFLEQGGNFAVSSMQSIRDSAGYFKTNLKPLLR</sequence>
<organism evidence="2 3">
    <name type="scientific">Dawidia cretensis</name>
    <dbReference type="NCBI Taxonomy" id="2782350"/>
    <lineage>
        <taxon>Bacteria</taxon>
        <taxon>Pseudomonadati</taxon>
        <taxon>Bacteroidota</taxon>
        <taxon>Cytophagia</taxon>
        <taxon>Cytophagales</taxon>
        <taxon>Chryseotaleaceae</taxon>
        <taxon>Dawidia</taxon>
    </lineage>
</organism>
<evidence type="ECO:0000313" key="3">
    <source>
        <dbReference type="Proteomes" id="UP001319080"/>
    </source>
</evidence>
<dbReference type="InterPro" id="IPR036237">
    <property type="entry name" value="Xyl_isomerase-like_sf"/>
</dbReference>
<name>A0AAP2E2V2_9BACT</name>
<keyword evidence="3" id="KW-1185">Reference proteome</keyword>
<feature type="domain" description="Xylose isomerase-like TIM barrel" evidence="1">
    <location>
        <begin position="40"/>
        <end position="242"/>
    </location>
</feature>
<dbReference type="AlphaFoldDB" id="A0AAP2E2V2"/>
<dbReference type="EMBL" id="JAHESE010000025">
    <property type="protein sequence ID" value="MBT1710687.1"/>
    <property type="molecule type" value="Genomic_DNA"/>
</dbReference>
<dbReference type="PANTHER" id="PTHR12110:SF41">
    <property type="entry name" value="INOSOSE DEHYDRATASE"/>
    <property type="match status" value="1"/>
</dbReference>
<evidence type="ECO:0000313" key="2">
    <source>
        <dbReference type="EMBL" id="MBT1710687.1"/>
    </source>
</evidence>